<dbReference type="InterPro" id="IPR020610">
    <property type="entry name" value="Thiolase_AS"/>
</dbReference>
<reference evidence="16" key="1">
    <citation type="submission" date="2020-12" db="EMBL/GenBank/DDBJ databases">
        <title>Metabolic potential, ecology and presence of endohyphal bacteria is reflected in genomic diversity of Mucoromycotina.</title>
        <authorList>
            <person name="Muszewska A."/>
            <person name="Okrasinska A."/>
            <person name="Steczkiewicz K."/>
            <person name="Drgas O."/>
            <person name="Orlowska M."/>
            <person name="Perlinska-Lenart U."/>
            <person name="Aleksandrzak-Piekarczyk T."/>
            <person name="Szatraj K."/>
            <person name="Zielenkiewicz U."/>
            <person name="Pilsyk S."/>
            <person name="Malc E."/>
            <person name="Mieczkowski P."/>
            <person name="Kruszewska J.S."/>
            <person name="Biernat P."/>
            <person name="Pawlowska J."/>
        </authorList>
    </citation>
    <scope>NUCLEOTIDE SEQUENCE</scope>
    <source>
        <strain evidence="16">CBS 226.32</strain>
    </source>
</reference>
<name>A0A8H7RJ74_9FUNG</name>
<evidence type="ECO:0000256" key="7">
    <source>
        <dbReference type="ARBA" id="ARBA00023098"/>
    </source>
</evidence>
<evidence type="ECO:0000256" key="5">
    <source>
        <dbReference type="ARBA" id="ARBA00022832"/>
    </source>
</evidence>
<keyword evidence="9 13" id="KW-0012">Acyltransferase</keyword>
<evidence type="ECO:0000256" key="8">
    <source>
        <dbReference type="ARBA" id="ARBA00023140"/>
    </source>
</evidence>
<dbReference type="InterPro" id="IPR020615">
    <property type="entry name" value="Thiolase_acyl_enz_int_AS"/>
</dbReference>
<gene>
    <name evidence="16" type="ORF">INT46_004713</name>
</gene>
<evidence type="ECO:0000256" key="6">
    <source>
        <dbReference type="ARBA" id="ARBA00022946"/>
    </source>
</evidence>
<proteinExistence type="inferred from homology"/>
<evidence type="ECO:0000256" key="2">
    <source>
        <dbReference type="ARBA" id="ARBA00004872"/>
    </source>
</evidence>
<keyword evidence="5" id="KW-0276">Fatty acid metabolism</keyword>
<comment type="similarity">
    <text evidence="3 13">Belongs to the thiolase-like superfamily. Thiolase family.</text>
</comment>
<evidence type="ECO:0000256" key="9">
    <source>
        <dbReference type="ARBA" id="ARBA00023315"/>
    </source>
</evidence>
<keyword evidence="4 13" id="KW-0808">Transferase</keyword>
<dbReference type="PROSITE" id="PS00099">
    <property type="entry name" value="THIOLASE_3"/>
    <property type="match status" value="1"/>
</dbReference>
<keyword evidence="17" id="KW-1185">Reference proteome</keyword>
<accession>A0A8H7RJ74</accession>
<keyword evidence="8" id="KW-0576">Peroxisome</keyword>
<evidence type="ECO:0000259" key="15">
    <source>
        <dbReference type="Pfam" id="PF02803"/>
    </source>
</evidence>
<comment type="subcellular location">
    <subcellularLocation>
        <location evidence="1">Peroxisome</location>
    </subcellularLocation>
</comment>
<keyword evidence="6" id="KW-0809">Transit peptide</keyword>
<dbReference type="InterPro" id="IPR020613">
    <property type="entry name" value="Thiolase_CS"/>
</dbReference>
<dbReference type="OrthoDB" id="5404651at2759"/>
<dbReference type="CDD" id="cd00751">
    <property type="entry name" value="thiolase"/>
    <property type="match status" value="1"/>
</dbReference>
<evidence type="ECO:0000256" key="10">
    <source>
        <dbReference type="ARBA" id="ARBA00024073"/>
    </source>
</evidence>
<feature type="active site" description="Proton acceptor" evidence="12">
    <location>
        <position position="401"/>
    </location>
</feature>
<evidence type="ECO:0000256" key="12">
    <source>
        <dbReference type="PIRSR" id="PIRSR000429-1"/>
    </source>
</evidence>
<dbReference type="InterPro" id="IPR016039">
    <property type="entry name" value="Thiolase-like"/>
</dbReference>
<dbReference type="Gene3D" id="3.40.47.10">
    <property type="match status" value="2"/>
</dbReference>
<dbReference type="PROSITE" id="PS00098">
    <property type="entry name" value="THIOLASE_1"/>
    <property type="match status" value="1"/>
</dbReference>
<dbReference type="InterPro" id="IPR020616">
    <property type="entry name" value="Thiolase_N"/>
</dbReference>
<dbReference type="FunFam" id="3.40.47.10:FF:000010">
    <property type="entry name" value="Acetyl-CoA acetyltransferase (Thiolase)"/>
    <property type="match status" value="1"/>
</dbReference>
<keyword evidence="7" id="KW-0443">Lipid metabolism</keyword>
<dbReference type="GO" id="GO:0003988">
    <property type="term" value="F:acetyl-CoA C-acyltransferase activity"/>
    <property type="evidence" value="ECO:0007669"/>
    <property type="project" value="UniProtKB-EC"/>
</dbReference>
<comment type="caution">
    <text evidence="16">The sequence shown here is derived from an EMBL/GenBank/DDBJ whole genome shotgun (WGS) entry which is preliminary data.</text>
</comment>
<evidence type="ECO:0000256" key="4">
    <source>
        <dbReference type="ARBA" id="ARBA00022679"/>
    </source>
</evidence>
<dbReference type="GO" id="GO:0005777">
    <property type="term" value="C:peroxisome"/>
    <property type="evidence" value="ECO:0007669"/>
    <property type="project" value="UniProtKB-SubCell"/>
</dbReference>
<feature type="active site" description="Acyl-thioester intermediate" evidence="12">
    <location>
        <position position="115"/>
    </location>
</feature>
<organism evidence="16 17">
    <name type="scientific">Mucor plumbeus</name>
    <dbReference type="NCBI Taxonomy" id="97098"/>
    <lineage>
        <taxon>Eukaryota</taxon>
        <taxon>Fungi</taxon>
        <taxon>Fungi incertae sedis</taxon>
        <taxon>Mucoromycota</taxon>
        <taxon>Mucoromycotina</taxon>
        <taxon>Mucoromycetes</taxon>
        <taxon>Mucorales</taxon>
        <taxon>Mucorineae</taxon>
        <taxon>Mucoraceae</taxon>
        <taxon>Mucor</taxon>
    </lineage>
</organism>
<dbReference type="EC" id="2.3.1.16" evidence="10"/>
<dbReference type="PROSITE" id="PS00737">
    <property type="entry name" value="THIOLASE_2"/>
    <property type="match status" value="1"/>
</dbReference>
<evidence type="ECO:0000256" key="11">
    <source>
        <dbReference type="ARBA" id="ARBA00047605"/>
    </source>
</evidence>
<dbReference type="Pfam" id="PF00108">
    <property type="entry name" value="Thiolase_N"/>
    <property type="match status" value="1"/>
</dbReference>
<dbReference type="PIRSF" id="PIRSF000429">
    <property type="entry name" value="Ac-CoA_Ac_transf"/>
    <property type="match status" value="1"/>
</dbReference>
<dbReference type="AlphaFoldDB" id="A0A8H7RJ74"/>
<dbReference type="GO" id="GO:0006635">
    <property type="term" value="P:fatty acid beta-oxidation"/>
    <property type="evidence" value="ECO:0007669"/>
    <property type="project" value="TreeGrafter"/>
</dbReference>
<dbReference type="GO" id="GO:0010124">
    <property type="term" value="P:phenylacetate catabolic process"/>
    <property type="evidence" value="ECO:0007669"/>
    <property type="project" value="TreeGrafter"/>
</dbReference>
<evidence type="ECO:0000313" key="17">
    <source>
        <dbReference type="Proteomes" id="UP000650833"/>
    </source>
</evidence>
<evidence type="ECO:0000256" key="13">
    <source>
        <dbReference type="RuleBase" id="RU003557"/>
    </source>
</evidence>
<comment type="pathway">
    <text evidence="2">Lipid metabolism; fatty acid metabolism.</text>
</comment>
<dbReference type="EMBL" id="JAEPRC010000066">
    <property type="protein sequence ID" value="KAG2211425.1"/>
    <property type="molecule type" value="Genomic_DNA"/>
</dbReference>
<dbReference type="InterPro" id="IPR050215">
    <property type="entry name" value="Thiolase-like_sf_Thiolase"/>
</dbReference>
<evidence type="ECO:0000313" key="16">
    <source>
        <dbReference type="EMBL" id="KAG2211425.1"/>
    </source>
</evidence>
<evidence type="ECO:0000256" key="1">
    <source>
        <dbReference type="ARBA" id="ARBA00004275"/>
    </source>
</evidence>
<dbReference type="NCBIfam" id="TIGR01930">
    <property type="entry name" value="AcCoA-C-Actrans"/>
    <property type="match status" value="1"/>
</dbReference>
<feature type="active site" description="Proton acceptor" evidence="12">
    <location>
        <position position="371"/>
    </location>
</feature>
<protein>
    <recommendedName>
        <fullName evidence="10">acetyl-CoA C-acyltransferase</fullName>
        <ecNumber evidence="10">2.3.1.16</ecNumber>
    </recommendedName>
</protein>
<sequence length="415" mass="43416">MSNRLQQVANHVLPASYTANKIGYKSPEDVVIVSALRTAITRARKGPFQSTLPEEMLAPVFKAIIQRTGLDPKLVEDITVGNVLPQGSGATNARMAALYAGFPESTAVSTLNRQCSSGLQAVVQIATAIQAGILEIGIGAGVESMTLNYGASSLAPTSERIADGCESAADCLIPMGITSENVAAEFHVSREKQDAFAAESHRKAEHAQKNGWFEEEIIPVEAIVTGAEGNEKVVLADRDDGIRPGTTAEKLSKLRPAFDDDGTTTAGNASQVSDGAAAVLLMKRKTAQKLGLPILGKYITSAVVGVAPRLMGIGPAYAIPIAVQRAGITLDQVDIFEINEAFASQAVYSVEKLGIPAEKVNPKGGAIAFGHPLGCTGARQIATLMPELKRQGKKVGVTSMCIGSGMGMAAVFESE</sequence>
<dbReference type="SUPFAM" id="SSF53901">
    <property type="entry name" value="Thiolase-like"/>
    <property type="match status" value="2"/>
</dbReference>
<dbReference type="InterPro" id="IPR002155">
    <property type="entry name" value="Thiolase"/>
</dbReference>
<dbReference type="PANTHER" id="PTHR43853">
    <property type="entry name" value="3-KETOACYL-COA THIOLASE, PEROXISOMAL"/>
    <property type="match status" value="1"/>
</dbReference>
<evidence type="ECO:0000256" key="3">
    <source>
        <dbReference type="ARBA" id="ARBA00010982"/>
    </source>
</evidence>
<dbReference type="InterPro" id="IPR020617">
    <property type="entry name" value="Thiolase_C"/>
</dbReference>
<dbReference type="Pfam" id="PF02803">
    <property type="entry name" value="Thiolase_C"/>
    <property type="match status" value="1"/>
</dbReference>
<feature type="domain" description="Thiolase N-terminal" evidence="14">
    <location>
        <begin position="30"/>
        <end position="284"/>
    </location>
</feature>
<dbReference type="PANTHER" id="PTHR43853:SF8">
    <property type="entry name" value="3-KETOACYL-COA THIOLASE, PEROXISOMAL"/>
    <property type="match status" value="1"/>
</dbReference>
<comment type="catalytic activity">
    <reaction evidence="11">
        <text>an acyl-CoA + acetyl-CoA = a 3-oxoacyl-CoA + CoA</text>
        <dbReference type="Rhea" id="RHEA:21564"/>
        <dbReference type="ChEBI" id="CHEBI:57287"/>
        <dbReference type="ChEBI" id="CHEBI:57288"/>
        <dbReference type="ChEBI" id="CHEBI:58342"/>
        <dbReference type="ChEBI" id="CHEBI:90726"/>
        <dbReference type="EC" id="2.3.1.16"/>
    </reaction>
</comment>
<evidence type="ECO:0000259" key="14">
    <source>
        <dbReference type="Pfam" id="PF00108"/>
    </source>
</evidence>
<feature type="domain" description="Thiolase C-terminal" evidence="15">
    <location>
        <begin position="294"/>
        <end position="413"/>
    </location>
</feature>
<dbReference type="Proteomes" id="UP000650833">
    <property type="component" value="Unassembled WGS sequence"/>
</dbReference>